<dbReference type="SMART" id="SM00248">
    <property type="entry name" value="ANK"/>
    <property type="match status" value="7"/>
</dbReference>
<evidence type="ECO:0000256" key="8">
    <source>
        <dbReference type="PROSITE-ProRule" id="PRU00023"/>
    </source>
</evidence>
<dbReference type="SUPFAM" id="SSF48403">
    <property type="entry name" value="Ankyrin repeat"/>
    <property type="match status" value="1"/>
</dbReference>
<dbReference type="FunFam" id="2.60.40.10:FF:000046">
    <property type="entry name" value="Nuclear factor NF-kappa-B p105 subunit"/>
    <property type="match status" value="1"/>
</dbReference>
<evidence type="ECO:0000256" key="3">
    <source>
        <dbReference type="ARBA" id="ARBA00023043"/>
    </source>
</evidence>
<dbReference type="PROSITE" id="PS50297">
    <property type="entry name" value="ANK_REP_REGION"/>
    <property type="match status" value="3"/>
</dbReference>
<dbReference type="PANTHER" id="PTHR24169:SF28">
    <property type="entry name" value="NUCLEAR FACTOR NF-KAPPA-B P110 SUBUNIT"/>
    <property type="match status" value="1"/>
</dbReference>
<proteinExistence type="predicted"/>
<dbReference type="InterPro" id="IPR030492">
    <property type="entry name" value="RHD_CS"/>
</dbReference>
<keyword evidence="4" id="KW-0238">DNA-binding</keyword>
<feature type="compositionally biased region" description="Basic and acidic residues" evidence="9">
    <location>
        <begin position="814"/>
        <end position="826"/>
    </location>
</feature>
<dbReference type="SUPFAM" id="SSF49417">
    <property type="entry name" value="p53-like transcription factors"/>
    <property type="match status" value="1"/>
</dbReference>
<dbReference type="GO" id="GO:0000981">
    <property type="term" value="F:DNA-binding transcription factor activity, RNA polymerase II-specific"/>
    <property type="evidence" value="ECO:0007669"/>
    <property type="project" value="TreeGrafter"/>
</dbReference>
<feature type="domain" description="RHD" evidence="10">
    <location>
        <begin position="16"/>
        <end position="241"/>
    </location>
</feature>
<dbReference type="Pfam" id="PF12796">
    <property type="entry name" value="Ank_2"/>
    <property type="match status" value="2"/>
</dbReference>
<dbReference type="SMART" id="SM00005">
    <property type="entry name" value="DEATH"/>
    <property type="match status" value="1"/>
</dbReference>
<feature type="compositionally biased region" description="Acidic residues" evidence="9">
    <location>
        <begin position="802"/>
        <end position="813"/>
    </location>
</feature>
<dbReference type="Gene3D" id="2.60.40.10">
    <property type="entry name" value="Immunoglobulins"/>
    <property type="match status" value="1"/>
</dbReference>
<gene>
    <name evidence="11" type="ORF">NP493_496g00001</name>
</gene>
<dbReference type="Gene3D" id="1.25.40.20">
    <property type="entry name" value="Ankyrin repeat-containing domain"/>
    <property type="match status" value="4"/>
</dbReference>
<dbReference type="InterPro" id="IPR000488">
    <property type="entry name" value="Death_dom"/>
</dbReference>
<evidence type="ECO:0000313" key="12">
    <source>
        <dbReference type="Proteomes" id="UP001209878"/>
    </source>
</evidence>
<keyword evidence="2" id="KW-0805">Transcription regulation</keyword>
<evidence type="ECO:0000256" key="5">
    <source>
        <dbReference type="ARBA" id="ARBA00023159"/>
    </source>
</evidence>
<dbReference type="InterPro" id="IPR008967">
    <property type="entry name" value="p53-like_TF_DNA-bd_sf"/>
</dbReference>
<dbReference type="InterPro" id="IPR000451">
    <property type="entry name" value="NFkB/Dor"/>
</dbReference>
<dbReference type="SUPFAM" id="SSF47986">
    <property type="entry name" value="DEATH domain"/>
    <property type="match status" value="1"/>
</dbReference>
<evidence type="ECO:0000256" key="1">
    <source>
        <dbReference type="ARBA" id="ARBA00004123"/>
    </source>
</evidence>
<dbReference type="SMART" id="SM00429">
    <property type="entry name" value="IPT"/>
    <property type="match status" value="1"/>
</dbReference>
<dbReference type="GO" id="GO:0005634">
    <property type="term" value="C:nucleus"/>
    <property type="evidence" value="ECO:0007669"/>
    <property type="project" value="UniProtKB-SubCell"/>
</dbReference>
<dbReference type="Gene3D" id="2.60.40.340">
    <property type="entry name" value="Rel homology domain (RHD), DNA-binding domain"/>
    <property type="match status" value="1"/>
</dbReference>
<keyword evidence="5" id="KW-0010">Activator</keyword>
<keyword evidence="3 8" id="KW-0040">ANK repeat</keyword>
<evidence type="ECO:0000259" key="10">
    <source>
        <dbReference type="PROSITE" id="PS50254"/>
    </source>
</evidence>
<protein>
    <recommendedName>
        <fullName evidence="10">RHD domain-containing protein</fullName>
    </recommendedName>
</protein>
<dbReference type="GO" id="GO:0007165">
    <property type="term" value="P:signal transduction"/>
    <property type="evidence" value="ECO:0007669"/>
    <property type="project" value="InterPro"/>
</dbReference>
<accession>A0AAD9NR53</accession>
<dbReference type="Gene3D" id="1.10.533.10">
    <property type="entry name" value="Death Domain, Fas"/>
    <property type="match status" value="1"/>
</dbReference>
<dbReference type="GO" id="GO:0000978">
    <property type="term" value="F:RNA polymerase II cis-regulatory region sequence-specific DNA binding"/>
    <property type="evidence" value="ECO:0007669"/>
    <property type="project" value="TreeGrafter"/>
</dbReference>
<dbReference type="CDD" id="cd08310">
    <property type="entry name" value="Death_NFkB-like"/>
    <property type="match status" value="1"/>
</dbReference>
<evidence type="ECO:0000256" key="4">
    <source>
        <dbReference type="ARBA" id="ARBA00023125"/>
    </source>
</evidence>
<dbReference type="PRINTS" id="PR00057">
    <property type="entry name" value="NFKBTNSCPFCT"/>
</dbReference>
<dbReference type="InterPro" id="IPR011539">
    <property type="entry name" value="RHD_DNA_bind_dom"/>
</dbReference>
<dbReference type="PROSITE" id="PS50254">
    <property type="entry name" value="REL_2"/>
    <property type="match status" value="1"/>
</dbReference>
<dbReference type="InterPro" id="IPR011029">
    <property type="entry name" value="DEATH-like_dom_sf"/>
</dbReference>
<reference evidence="11" key="1">
    <citation type="journal article" date="2023" name="Mol. Biol. Evol.">
        <title>Third-Generation Sequencing Reveals the Adaptive Role of the Epigenome in Three Deep-Sea Polychaetes.</title>
        <authorList>
            <person name="Perez M."/>
            <person name="Aroh O."/>
            <person name="Sun Y."/>
            <person name="Lan Y."/>
            <person name="Juniper S.K."/>
            <person name="Young C.R."/>
            <person name="Angers B."/>
            <person name="Qian P.Y."/>
        </authorList>
    </citation>
    <scope>NUCLEOTIDE SEQUENCE</scope>
    <source>
        <strain evidence="11">R07B-5</strain>
    </source>
</reference>
<keyword evidence="7" id="KW-0539">Nucleus</keyword>
<dbReference type="InterPro" id="IPR002110">
    <property type="entry name" value="Ankyrin_rpt"/>
</dbReference>
<evidence type="ECO:0000313" key="11">
    <source>
        <dbReference type="EMBL" id="KAK2179335.1"/>
    </source>
</evidence>
<dbReference type="GO" id="GO:0005737">
    <property type="term" value="C:cytoplasm"/>
    <property type="evidence" value="ECO:0007669"/>
    <property type="project" value="InterPro"/>
</dbReference>
<dbReference type="Pfam" id="PF00554">
    <property type="entry name" value="RHD_DNA_bind"/>
    <property type="match status" value="1"/>
</dbReference>
<dbReference type="InterPro" id="IPR002909">
    <property type="entry name" value="IPT_dom"/>
</dbReference>
<dbReference type="SUPFAM" id="SSF81296">
    <property type="entry name" value="E set domains"/>
    <property type="match status" value="1"/>
</dbReference>
<evidence type="ECO:0000256" key="7">
    <source>
        <dbReference type="ARBA" id="ARBA00023242"/>
    </source>
</evidence>
<feature type="repeat" description="ANK" evidence="8">
    <location>
        <begin position="610"/>
        <end position="642"/>
    </location>
</feature>
<evidence type="ECO:0000256" key="9">
    <source>
        <dbReference type="SAM" id="MobiDB-lite"/>
    </source>
</evidence>
<keyword evidence="12" id="KW-1185">Reference proteome</keyword>
<evidence type="ECO:0000256" key="2">
    <source>
        <dbReference type="ARBA" id="ARBA00023015"/>
    </source>
</evidence>
<comment type="subcellular location">
    <subcellularLocation>
        <location evidence="1">Nucleus</location>
    </subcellularLocation>
</comment>
<name>A0AAD9NR53_RIDPI</name>
<dbReference type="CDD" id="cd01177">
    <property type="entry name" value="IPT_NFkappaB"/>
    <property type="match status" value="1"/>
</dbReference>
<dbReference type="InterPro" id="IPR014756">
    <property type="entry name" value="Ig_E-set"/>
</dbReference>
<comment type="caution">
    <text evidence="11">The sequence shown here is derived from an EMBL/GenBank/DDBJ whole genome shotgun (WGS) entry which is preliminary data.</text>
</comment>
<dbReference type="PRINTS" id="PR01415">
    <property type="entry name" value="ANKYRIN"/>
</dbReference>
<dbReference type="InterPro" id="IPR036770">
    <property type="entry name" value="Ankyrin_rpt-contain_sf"/>
</dbReference>
<sequence length="1030" mass="113850">MQQPLMNPVYITMNGAEPPKLEIIEQPKMRGYRFRYQCEGDSHGGLQGQNSNPGHKSYPSVKLCNYSGAARITVSLVTVDDTTPPSTHAHELISKHCKNGVYITELSASDSREVAFPNLGIQHATRKNVIGMLEKKLIEKLKVDHMIQGDMINTSDVKWELPKSVSGQDKASRRIQWIIASLFLDEMKQNIRKQAENQARNIQLNVIRLCFQAYLMDQTGKFTQVLPPICSNPIYDAKAPGASTLKICRMDKHAGCCMGGDEVFLLCDRVQKDDINIRFFEEGEDGMVKWQSFGQFGPSDVHRQFAIVFKTPQYWDTNIDRPVNVQVQLIRPNDNEASDPKPFTYYPQHLDQEEVGKKRKKKIFPPLDIGSSSFQSGDDNTGGRQQMMLNLNPVSFGPFSSSAQTHPIQTSFFSSQPAQVMFLGRGQSTVPAGVIARGQATTPTRTQCTPTPPCNECDSDSHGCDDNSDKGCDVSDHVKVVLTPSGDDESECVVEKVKAVSLNGTEEKNRPEEKVAPKREQKKKWQKVEDRLLAVDIAERTSLALQNYAKTGDIMYILLIQRHLVAVQDENGDNAIHQAIINKKTEAVQNFVQVIETIPAPYTLNQYNNMRQTPLHLAVLTDQPDMVELLLRGGTELRLPDRHGDTPVHIAARLGHVQCLEKMFPMVDRPMCELRHSQLFSYVECRKPSPITSLLNFDGYSPMHLAVQSGHLAVVKLLVAAKADVNQPDGRSGRVALHHAVEAANVAITGFLVLEANADLDAPTFDGSTPLHLAVGRDLVVIAAILMSAGADPNAENGDAMSEIEEEGEEESKEENKEESKEENKEGNTAFDLAIGNEKMMQILHGEPYRNVANPVTSTNAPKQWTVVSHDSGLSIDSSKGDVERLGIMIRTQIGKLLDPSNEGHDWKELAKKLGLETLITPISFSKAPTKALLDNYEGIDGTIQQLREALMEMERTDVVTLVDKEVESLQPKGMASAQDSVNIQCSVRSSIKEGGMTTSTAGHRLKASDKCDSVMDSGLDSMCVSVNES</sequence>
<dbReference type="AlphaFoldDB" id="A0AAD9NR53"/>
<feature type="repeat" description="ANK" evidence="8">
    <location>
        <begin position="766"/>
        <end position="798"/>
    </location>
</feature>
<dbReference type="EMBL" id="JAODUO010000496">
    <property type="protein sequence ID" value="KAK2179335.1"/>
    <property type="molecule type" value="Genomic_DNA"/>
</dbReference>
<dbReference type="PANTHER" id="PTHR24169">
    <property type="entry name" value="NUCLEAR FACTOR NF-KAPPA-B PROTEIN"/>
    <property type="match status" value="1"/>
</dbReference>
<dbReference type="InterPro" id="IPR033926">
    <property type="entry name" value="IPT_NFkappaB"/>
</dbReference>
<dbReference type="InterPro" id="IPR013783">
    <property type="entry name" value="Ig-like_fold"/>
</dbReference>
<dbReference type="Proteomes" id="UP001209878">
    <property type="component" value="Unassembled WGS sequence"/>
</dbReference>
<feature type="region of interest" description="Disordered" evidence="9">
    <location>
        <begin position="792"/>
        <end position="830"/>
    </location>
</feature>
<feature type="repeat" description="ANK" evidence="8">
    <location>
        <begin position="698"/>
        <end position="730"/>
    </location>
</feature>
<dbReference type="Pfam" id="PF16179">
    <property type="entry name" value="RHD_dimer"/>
    <property type="match status" value="1"/>
</dbReference>
<keyword evidence="6" id="KW-0804">Transcription</keyword>
<evidence type="ECO:0000256" key="6">
    <source>
        <dbReference type="ARBA" id="ARBA00023163"/>
    </source>
</evidence>
<dbReference type="InterPro" id="IPR032397">
    <property type="entry name" value="RHD_dimer"/>
</dbReference>
<dbReference type="Pfam" id="PF00531">
    <property type="entry name" value="Death"/>
    <property type="match status" value="1"/>
</dbReference>
<organism evidence="11 12">
    <name type="scientific">Ridgeia piscesae</name>
    <name type="common">Tubeworm</name>
    <dbReference type="NCBI Taxonomy" id="27915"/>
    <lineage>
        <taxon>Eukaryota</taxon>
        <taxon>Metazoa</taxon>
        <taxon>Spiralia</taxon>
        <taxon>Lophotrochozoa</taxon>
        <taxon>Annelida</taxon>
        <taxon>Polychaeta</taxon>
        <taxon>Sedentaria</taxon>
        <taxon>Canalipalpata</taxon>
        <taxon>Sabellida</taxon>
        <taxon>Siboglinidae</taxon>
        <taxon>Ridgeia</taxon>
    </lineage>
</organism>
<dbReference type="InterPro" id="IPR037059">
    <property type="entry name" value="RHD_DNA_bind_dom_sf"/>
</dbReference>
<dbReference type="PROSITE" id="PS01204">
    <property type="entry name" value="REL_1"/>
    <property type="match status" value="1"/>
</dbReference>
<dbReference type="PROSITE" id="PS50088">
    <property type="entry name" value="ANK_REPEAT"/>
    <property type="match status" value="3"/>
</dbReference>